<dbReference type="GO" id="GO:0005886">
    <property type="term" value="C:plasma membrane"/>
    <property type="evidence" value="ECO:0007669"/>
    <property type="project" value="UniProtKB-SubCell"/>
</dbReference>
<comment type="catalytic activity">
    <reaction evidence="1">
        <text>all-trans-beta-carotene + O2 = 2 all-trans-retinal</text>
        <dbReference type="Rhea" id="RHEA:32887"/>
        <dbReference type="ChEBI" id="CHEBI:15379"/>
        <dbReference type="ChEBI" id="CHEBI:17579"/>
        <dbReference type="ChEBI" id="CHEBI:17898"/>
        <dbReference type="EC" id="1.13.11.63"/>
    </reaction>
</comment>
<dbReference type="NCBIfam" id="TIGR03753">
    <property type="entry name" value="blh_monoox"/>
    <property type="match status" value="1"/>
</dbReference>
<evidence type="ECO:0000313" key="3">
    <source>
        <dbReference type="Proteomes" id="UP000524404"/>
    </source>
</evidence>
<dbReference type="GO" id="GO:0010436">
    <property type="term" value="F:carotenoid dioxygenase activity"/>
    <property type="evidence" value="ECO:0007669"/>
    <property type="project" value="UniProtKB-UniRule"/>
</dbReference>
<keyword evidence="1" id="KW-1133">Transmembrane helix</keyword>
<keyword evidence="1" id="KW-0560">Oxidoreductase</keyword>
<feature type="transmembrane region" description="Helical" evidence="1">
    <location>
        <begin position="256"/>
        <end position="277"/>
    </location>
</feature>
<comment type="subcellular location">
    <subcellularLocation>
        <location evidence="1">Cell membrane</location>
        <topology evidence="1">Multi-pass membrane protein</topology>
    </subcellularLocation>
</comment>
<comment type="cofactor">
    <cofactor evidence="1">
        <name>Fe(2+)</name>
        <dbReference type="ChEBI" id="CHEBI:29033"/>
    </cofactor>
</comment>
<protein>
    <recommendedName>
        <fullName evidence="1">Probable beta-carotene 15,15'-dioxygenase</fullName>
        <ecNumber evidence="1">1.13.11.63</ecNumber>
    </recommendedName>
</protein>
<dbReference type="InterPro" id="IPR022270">
    <property type="entry name" value="Blh_diox"/>
</dbReference>
<comment type="similarity">
    <text evidence="1">Belongs to the Brp/Blh beta-carotene diooxygenase family.</text>
</comment>
<feature type="transmembrane region" description="Helical" evidence="1">
    <location>
        <begin position="40"/>
        <end position="61"/>
    </location>
</feature>
<keyword evidence="1" id="KW-0408">Iron</keyword>
<sequence length="311" mass="36082">MKVQVINILQRNPTWLTVLLCFILLIWQFFATALSVNVQIIIFISLILLTGIPHGALDHLIQEAIYKKLNKTYHLRNFLLKYLLIMAIYALVWYLFSGLSLLIFLVISAWHFGETDLEKVPKGVLIWSFTKLIYGFYILSFILLTHVDEVKPIVFKMVGTQSNLIESWSFIEMNVKPILYLLGLSFTTIFIIAQSQYLINFEKERMFRLLIILVSSAYLPLLPAFALYFGGWHALCAFDNIYGYLREDAPNLSFKYIYLKSLPFTILAIVSLCVFLWYCNVFAASFDPFSILFIFISLITLPHLVITHQMK</sequence>
<dbReference type="AlphaFoldDB" id="A0A841ELK9"/>
<feature type="transmembrane region" description="Helical" evidence="1">
    <location>
        <begin position="289"/>
        <end position="306"/>
    </location>
</feature>
<keyword evidence="1" id="KW-0472">Membrane</keyword>
<keyword evidence="1" id="KW-0479">Metal-binding</keyword>
<feature type="transmembrane region" description="Helical" evidence="1">
    <location>
        <begin position="178"/>
        <end position="197"/>
    </location>
</feature>
<name>A0A841ELK9_9BACT</name>
<dbReference type="HAMAP" id="MF_02093">
    <property type="entry name" value="Beta_carotene_diox"/>
    <property type="match status" value="1"/>
</dbReference>
<comment type="function">
    <text evidence="1">Catalyzes the cleavage of beta-carotene at its central double bond (15,15') to yield two molecules of all-trans-retinal.</text>
</comment>
<feature type="transmembrane region" description="Helical" evidence="1">
    <location>
        <begin position="209"/>
        <end position="235"/>
    </location>
</feature>
<organism evidence="2 3">
    <name type="scientific">Arcicella rosea</name>
    <dbReference type="NCBI Taxonomy" id="502909"/>
    <lineage>
        <taxon>Bacteria</taxon>
        <taxon>Pseudomonadati</taxon>
        <taxon>Bacteroidota</taxon>
        <taxon>Cytophagia</taxon>
        <taxon>Cytophagales</taxon>
        <taxon>Flectobacillaceae</taxon>
        <taxon>Arcicella</taxon>
    </lineage>
</organism>
<dbReference type="GO" id="GO:0016121">
    <property type="term" value="P:carotene catabolic process"/>
    <property type="evidence" value="ECO:0007669"/>
    <property type="project" value="UniProtKB-UniRule"/>
</dbReference>
<dbReference type="Pfam" id="PF15461">
    <property type="entry name" value="BCD"/>
    <property type="match status" value="1"/>
</dbReference>
<dbReference type="GO" id="GO:0003834">
    <property type="term" value="F:beta-carotene 15,15'-dioxygenase activity"/>
    <property type="evidence" value="ECO:0007669"/>
    <property type="project" value="UniProtKB-EC"/>
</dbReference>
<feature type="transmembrane region" description="Helical" evidence="1">
    <location>
        <begin position="82"/>
        <end position="112"/>
    </location>
</feature>
<dbReference type="EC" id="1.13.11.63" evidence="1"/>
<keyword evidence="2" id="KW-0503">Monooxygenase</keyword>
<comment type="caution">
    <text evidence="2">The sequence shown here is derived from an EMBL/GenBank/DDBJ whole genome shotgun (WGS) entry which is preliminary data.</text>
</comment>
<evidence type="ECO:0000313" key="2">
    <source>
        <dbReference type="EMBL" id="MBB6005037.1"/>
    </source>
</evidence>
<reference evidence="2 3" key="1">
    <citation type="submission" date="2020-08" db="EMBL/GenBank/DDBJ databases">
        <title>Functional genomics of gut bacteria from endangered species of beetles.</title>
        <authorList>
            <person name="Carlos-Shanley C."/>
        </authorList>
    </citation>
    <scope>NUCLEOTIDE SEQUENCE [LARGE SCALE GENOMIC DNA]</scope>
    <source>
        <strain evidence="2 3">S00070</strain>
    </source>
</reference>
<dbReference type="EMBL" id="JACHKT010000034">
    <property type="protein sequence ID" value="MBB6005037.1"/>
    <property type="molecule type" value="Genomic_DNA"/>
</dbReference>
<proteinExistence type="inferred from homology"/>
<keyword evidence="3" id="KW-1185">Reference proteome</keyword>
<keyword evidence="1" id="KW-0812">Transmembrane</keyword>
<dbReference type="GO" id="GO:0004497">
    <property type="term" value="F:monooxygenase activity"/>
    <property type="evidence" value="ECO:0007669"/>
    <property type="project" value="UniProtKB-KW"/>
</dbReference>
<evidence type="ECO:0000256" key="1">
    <source>
        <dbReference type="HAMAP-Rule" id="MF_02093"/>
    </source>
</evidence>
<comment type="caution">
    <text evidence="1">Lacks conserved residue(s) required for the propagation of feature annotation.</text>
</comment>
<dbReference type="Proteomes" id="UP000524404">
    <property type="component" value="Unassembled WGS sequence"/>
</dbReference>
<dbReference type="GO" id="GO:0005506">
    <property type="term" value="F:iron ion binding"/>
    <property type="evidence" value="ECO:0007669"/>
    <property type="project" value="UniProtKB-UniRule"/>
</dbReference>
<dbReference type="RefSeq" id="WP_184136492.1">
    <property type="nucleotide sequence ID" value="NZ_JACHKT010000034.1"/>
</dbReference>
<feature type="transmembrane region" description="Helical" evidence="1">
    <location>
        <begin position="12"/>
        <end position="34"/>
    </location>
</feature>
<keyword evidence="1" id="KW-1003">Cell membrane</keyword>
<feature type="transmembrane region" description="Helical" evidence="1">
    <location>
        <begin position="124"/>
        <end position="147"/>
    </location>
</feature>
<gene>
    <name evidence="2" type="ORF">HNP25_003708</name>
</gene>
<accession>A0A841ELK9</accession>
<keyword evidence="1" id="KW-0223">Dioxygenase</keyword>